<evidence type="ECO:0000313" key="1">
    <source>
        <dbReference type="EMBL" id="BBF80189.1"/>
    </source>
</evidence>
<reference evidence="2" key="1">
    <citation type="journal article" date="2017" name="Biotechnol. Biofuels">
        <title>Evaluation of environmental bacterial communities as a factor affecting the growth of duckweed Lemna minor.</title>
        <authorList>
            <person name="Ishizawa H."/>
            <person name="Kuroda M."/>
            <person name="Morikawa M."/>
            <person name="Ike M."/>
        </authorList>
    </citation>
    <scope>NUCLEOTIDE SEQUENCE [LARGE SCALE GENOMIC DNA]</scope>
    <source>
        <strain evidence="2">M6</strain>
    </source>
</reference>
<dbReference type="AlphaFoldDB" id="A0A3G9G7F5"/>
<evidence type="ECO:0000313" key="2">
    <source>
        <dbReference type="Proteomes" id="UP000278756"/>
    </source>
</evidence>
<gene>
    <name evidence="1" type="ORF">EM6_0767</name>
</gene>
<sequence>MNYSNDKYEQIITFFNNGPDRVTLNKIVLNEQQNDPKCAIKIFKTIEANSYETVVADDCGKISKASVETDIGSFNSVFNN</sequence>
<reference evidence="2" key="2">
    <citation type="journal article" date="2017" name="Plant Physiol. Biochem.">
        <title>Differential oxidative and antioxidative response of duckweed Lemna minor toward plant growth promoting/inhibiting bacteria.</title>
        <authorList>
            <person name="Ishizawa H."/>
            <person name="Kuroda M."/>
            <person name="Morikawa M."/>
            <person name="Ike M."/>
        </authorList>
    </citation>
    <scope>NUCLEOTIDE SEQUENCE [LARGE SCALE GENOMIC DNA]</scope>
    <source>
        <strain evidence="2">M6</strain>
    </source>
</reference>
<organism evidence="1 2">
    <name type="scientific">Asticcacaulis excentricus</name>
    <dbReference type="NCBI Taxonomy" id="78587"/>
    <lineage>
        <taxon>Bacteria</taxon>
        <taxon>Pseudomonadati</taxon>
        <taxon>Pseudomonadota</taxon>
        <taxon>Alphaproteobacteria</taxon>
        <taxon>Caulobacterales</taxon>
        <taxon>Caulobacteraceae</taxon>
        <taxon>Asticcacaulis</taxon>
    </lineage>
</organism>
<accession>A0A3G9G7F5</accession>
<name>A0A3G9G7F5_9CAUL</name>
<dbReference type="EMBL" id="AP018827">
    <property type="protein sequence ID" value="BBF80189.1"/>
    <property type="molecule type" value="Genomic_DNA"/>
</dbReference>
<dbReference type="Proteomes" id="UP000278756">
    <property type="component" value="Chromosome 1"/>
</dbReference>
<proteinExistence type="predicted"/>
<protein>
    <submittedName>
        <fullName evidence="1">Uncharacterized protein</fullName>
    </submittedName>
</protein>